<organism evidence="1 2">
    <name type="scientific">Wickerhamomyces pijperi</name>
    <name type="common">Yeast</name>
    <name type="synonym">Pichia pijperi</name>
    <dbReference type="NCBI Taxonomy" id="599730"/>
    <lineage>
        <taxon>Eukaryota</taxon>
        <taxon>Fungi</taxon>
        <taxon>Dikarya</taxon>
        <taxon>Ascomycota</taxon>
        <taxon>Saccharomycotina</taxon>
        <taxon>Saccharomycetes</taxon>
        <taxon>Phaffomycetales</taxon>
        <taxon>Wickerhamomycetaceae</taxon>
        <taxon>Wickerhamomyces</taxon>
    </lineage>
</organism>
<dbReference type="GO" id="GO:0003713">
    <property type="term" value="F:transcription coactivator activity"/>
    <property type="evidence" value="ECO:0007669"/>
    <property type="project" value="InterPro"/>
</dbReference>
<gene>
    <name evidence="1" type="ORF">WICPIJ_004256</name>
</gene>
<keyword evidence="2" id="KW-1185">Reference proteome</keyword>
<dbReference type="PANTHER" id="PTHR31606:SF1">
    <property type="entry name" value="WW DOMAIN BINDING PROTEIN 2, ISOFORM E"/>
    <property type="match status" value="1"/>
</dbReference>
<dbReference type="AlphaFoldDB" id="A0A9P8Q836"/>
<evidence type="ECO:0000313" key="1">
    <source>
        <dbReference type="EMBL" id="KAH3684792.1"/>
    </source>
</evidence>
<dbReference type="OrthoDB" id="3979207at2759"/>
<comment type="caution">
    <text evidence="1">The sequence shown here is derived from an EMBL/GenBank/DDBJ whole genome shotgun (WGS) entry which is preliminary data.</text>
</comment>
<dbReference type="GO" id="GO:0031490">
    <property type="term" value="F:chromatin DNA binding"/>
    <property type="evidence" value="ECO:0007669"/>
    <property type="project" value="TreeGrafter"/>
</dbReference>
<evidence type="ECO:0000313" key="2">
    <source>
        <dbReference type="Proteomes" id="UP000774326"/>
    </source>
</evidence>
<dbReference type="SUPFAM" id="SSF50729">
    <property type="entry name" value="PH domain-like"/>
    <property type="match status" value="1"/>
</dbReference>
<accession>A0A9P8Q836</accession>
<dbReference type="Proteomes" id="UP000774326">
    <property type="component" value="Unassembled WGS sequence"/>
</dbReference>
<reference evidence="1" key="1">
    <citation type="journal article" date="2021" name="Open Biol.">
        <title>Shared evolutionary footprints suggest mitochondrial oxidative damage underlies multiple complex I losses in fungi.</title>
        <authorList>
            <person name="Schikora-Tamarit M.A."/>
            <person name="Marcet-Houben M."/>
            <person name="Nosek J."/>
            <person name="Gabaldon T."/>
        </authorList>
    </citation>
    <scope>NUCLEOTIDE SEQUENCE</scope>
    <source>
        <strain evidence="1">CBS2887</strain>
    </source>
</reference>
<dbReference type="EMBL" id="JAEUBG010002324">
    <property type="protein sequence ID" value="KAH3684792.1"/>
    <property type="molecule type" value="Genomic_DNA"/>
</dbReference>
<proteinExistence type="predicted"/>
<dbReference type="GO" id="GO:0005634">
    <property type="term" value="C:nucleus"/>
    <property type="evidence" value="ECO:0007669"/>
    <property type="project" value="TreeGrafter"/>
</dbReference>
<protein>
    <submittedName>
        <fullName evidence="1">Uncharacterized protein</fullName>
    </submittedName>
</protein>
<name>A0A9P8Q836_WICPI</name>
<dbReference type="InterPro" id="IPR044852">
    <property type="entry name" value="WBP2-like"/>
</dbReference>
<reference evidence="1" key="2">
    <citation type="submission" date="2021-01" db="EMBL/GenBank/DDBJ databases">
        <authorList>
            <person name="Schikora-Tamarit M.A."/>
        </authorList>
    </citation>
    <scope>NUCLEOTIDE SEQUENCE</scope>
    <source>
        <strain evidence="1">CBS2887</strain>
    </source>
</reference>
<dbReference type="PANTHER" id="PTHR31606">
    <property type="entry name" value="WW DOMAIN BINDING PROTEIN 2, ISOFORM E"/>
    <property type="match status" value="1"/>
</dbReference>
<sequence length="167" mass="19388">MSLNWVMRTDFGINSTPFVLLPNEVILYTLPQRAQVELSPVGQEKPETLSIRRAQVFLTSQRIVILNRTDTQTETSKDLDLSFIDNFTLLYQDIRSYKLDMPWFGSNKFKFLFNISNPDGGLNYLYPWSMTVHFIEGGAIEFSKSFSQVLTRFNNDQIDELPQYTPN</sequence>